<sequence>MYTDFRRCIRVLRSCGRRIEPNLQPTCAQAFTSTSKRSGEWFKFKRRLVPKKKMMVFGVANNYSQSKPAYTNKSSRHWSRICVGETNGQEKNETQVE</sequence>
<keyword evidence="2" id="KW-1185">Reference proteome</keyword>
<name>A0AAD8NNG1_TARER</name>
<dbReference type="EMBL" id="JAUHHV010000008">
    <property type="protein sequence ID" value="KAK1415217.1"/>
    <property type="molecule type" value="Genomic_DNA"/>
</dbReference>
<dbReference type="AlphaFoldDB" id="A0AAD8NNG1"/>
<organism evidence="1 2">
    <name type="scientific">Tagetes erecta</name>
    <name type="common">African marigold</name>
    <dbReference type="NCBI Taxonomy" id="13708"/>
    <lineage>
        <taxon>Eukaryota</taxon>
        <taxon>Viridiplantae</taxon>
        <taxon>Streptophyta</taxon>
        <taxon>Embryophyta</taxon>
        <taxon>Tracheophyta</taxon>
        <taxon>Spermatophyta</taxon>
        <taxon>Magnoliopsida</taxon>
        <taxon>eudicotyledons</taxon>
        <taxon>Gunneridae</taxon>
        <taxon>Pentapetalae</taxon>
        <taxon>asterids</taxon>
        <taxon>campanulids</taxon>
        <taxon>Asterales</taxon>
        <taxon>Asteraceae</taxon>
        <taxon>Asteroideae</taxon>
        <taxon>Heliantheae alliance</taxon>
        <taxon>Tageteae</taxon>
        <taxon>Tagetes</taxon>
    </lineage>
</organism>
<gene>
    <name evidence="1" type="ORF">QVD17_30990</name>
</gene>
<accession>A0AAD8NNG1</accession>
<comment type="caution">
    <text evidence="1">The sequence shown here is derived from an EMBL/GenBank/DDBJ whole genome shotgun (WGS) entry which is preliminary data.</text>
</comment>
<proteinExistence type="predicted"/>
<evidence type="ECO:0000313" key="1">
    <source>
        <dbReference type="EMBL" id="KAK1415217.1"/>
    </source>
</evidence>
<protein>
    <submittedName>
        <fullName evidence="1">Uncharacterized protein</fullName>
    </submittedName>
</protein>
<dbReference type="Proteomes" id="UP001229421">
    <property type="component" value="Unassembled WGS sequence"/>
</dbReference>
<reference evidence="1" key="1">
    <citation type="journal article" date="2023" name="bioRxiv">
        <title>Improved chromosome-level genome assembly for marigold (Tagetes erecta).</title>
        <authorList>
            <person name="Jiang F."/>
            <person name="Yuan L."/>
            <person name="Wang S."/>
            <person name="Wang H."/>
            <person name="Xu D."/>
            <person name="Wang A."/>
            <person name="Fan W."/>
        </authorList>
    </citation>
    <scope>NUCLEOTIDE SEQUENCE</scope>
    <source>
        <strain evidence="1">WSJ</strain>
        <tissue evidence="1">Leaf</tissue>
    </source>
</reference>
<evidence type="ECO:0000313" key="2">
    <source>
        <dbReference type="Proteomes" id="UP001229421"/>
    </source>
</evidence>